<dbReference type="RefSeq" id="XP_007804004.1">
    <property type="nucleotide sequence ID" value="XM_007805813.1"/>
</dbReference>
<dbReference type="InterPro" id="IPR050444">
    <property type="entry name" value="Polyketide_Synthase"/>
</dbReference>
<accession>U1HMT0</accession>
<dbReference type="PANTHER" id="PTHR45681:SF6">
    <property type="entry name" value="POLYKETIDE SYNTHASE 37"/>
    <property type="match status" value="1"/>
</dbReference>
<name>U1HMT0_ENDPU</name>
<dbReference type="InterPro" id="IPR036291">
    <property type="entry name" value="NAD(P)-bd_dom_sf"/>
</dbReference>
<dbReference type="Gene3D" id="3.40.50.720">
    <property type="entry name" value="NAD(P)-binding Rossmann-like Domain"/>
    <property type="match status" value="1"/>
</dbReference>
<dbReference type="GO" id="GO:0016491">
    <property type="term" value="F:oxidoreductase activity"/>
    <property type="evidence" value="ECO:0007669"/>
    <property type="project" value="InterPro"/>
</dbReference>
<protein>
    <recommendedName>
        <fullName evidence="2">Enoyl reductase (ER) domain-containing protein</fullName>
    </recommendedName>
</protein>
<dbReference type="eggNOG" id="KOG1202">
    <property type="taxonomic scope" value="Eukaryota"/>
</dbReference>
<evidence type="ECO:0000259" key="2">
    <source>
        <dbReference type="SMART" id="SM00829"/>
    </source>
</evidence>
<evidence type="ECO:0000313" key="3">
    <source>
        <dbReference type="EMBL" id="ERF70334.1"/>
    </source>
</evidence>
<reference evidence="4" key="1">
    <citation type="journal article" date="2014" name="BMC Genomics">
        <title>Genome characteristics reveal the impact of lichenization on lichen-forming fungus Endocarpon pusillum Hedwig (Verrucariales, Ascomycota).</title>
        <authorList>
            <person name="Wang Y.-Y."/>
            <person name="Liu B."/>
            <person name="Zhang X.-Y."/>
            <person name="Zhou Q.-M."/>
            <person name="Zhang T."/>
            <person name="Li H."/>
            <person name="Yu Y.-F."/>
            <person name="Zhang X.-L."/>
            <person name="Hao X.-Y."/>
            <person name="Wang M."/>
            <person name="Wang L."/>
            <person name="Wei J.-C."/>
        </authorList>
    </citation>
    <scope>NUCLEOTIDE SEQUENCE [LARGE SCALE GENOMIC DNA]</scope>
    <source>
        <strain evidence="4">Z07020 / HMAS-L-300199</strain>
    </source>
</reference>
<evidence type="ECO:0000313" key="4">
    <source>
        <dbReference type="Proteomes" id="UP000019373"/>
    </source>
</evidence>
<dbReference type="InterPro" id="IPR011032">
    <property type="entry name" value="GroES-like_sf"/>
</dbReference>
<dbReference type="CDD" id="cd05195">
    <property type="entry name" value="enoyl_red"/>
    <property type="match status" value="1"/>
</dbReference>
<dbReference type="Proteomes" id="UP000019373">
    <property type="component" value="Unassembled WGS sequence"/>
</dbReference>
<dbReference type="InterPro" id="IPR020843">
    <property type="entry name" value="ER"/>
</dbReference>
<dbReference type="GeneID" id="19242481"/>
<keyword evidence="1" id="KW-0808">Transferase</keyword>
<sequence length="751" mass="81896">MAIVNSFQNGNTNIAHVFLEDLHVDNQGFAIHQDEQHPAVPVLTRIPPLVVCTTVHAAVARQHPLDVAAVEYEVELALDEDAVVQRHGAVHGRLDARGEVDQAGATAVGDVDMWLVDTGFTRFVELLLGSCSGTYLVLTGEFDVDIVVHVDLIAHGGVYDVGDAVSVAQGAVVVSIIVADEDTQSFFVVARHEAARVAQTITGEFGDRSSVFARHVVVTELKFLDKRDMEKLYILYRKMFAYFYISSSGQTKKKREIVKHDISGLQLQRRPESRVSTLIHDRPRSHPRRKYPDILKDAPELESVGCPLSKGKAQITIAYGTEEVGDLNEFKDDNIIVVDGSRNPLGDAVIRKPSGLFDRTPTRLNLGEVTEGSIPSSSMVFCLAQCQVPLMSTISDEDMAGVKSITNNAKCIVWVTGGNLIEGSRPEFALISGIARALVLEQPSVRFHTYDLDNIYTNVEETADNLIKVLIQSNSAPDKEFVQRQGVVHVSRYVPDDNLNSCFRQQRGDELVELLLGDVKPAKLSFKKPGQFSSIYFNQIELPGTLDPHDVQVQVKAIGLNARDYAVFAGKVDSPNCACSPQYSGVMARVGVAVSTLKASDRVIAMAPSQLRTTQIVLAFPTAIYALHDRARMQNGESVLIHSAASAVGSAAIQISKLAGAGIFTTVSSAGKREYLIKAFGRKPSSILSSQDATFLPAIFDLTNGKGVDVTFCGGRLEMDQFLRNVTFTAFDLTNLYDTTNPAHKPNGPLF</sequence>
<gene>
    <name evidence="3" type="ORF">EPUS_07599</name>
</gene>
<dbReference type="HOGENOM" id="CLU_370465_0_0_1"/>
<dbReference type="Pfam" id="PF08240">
    <property type="entry name" value="ADH_N"/>
    <property type="match status" value="1"/>
</dbReference>
<keyword evidence="4" id="KW-1185">Reference proteome</keyword>
<dbReference type="Gene3D" id="3.90.180.10">
    <property type="entry name" value="Medium-chain alcohol dehydrogenases, catalytic domain"/>
    <property type="match status" value="1"/>
</dbReference>
<dbReference type="GO" id="GO:0016740">
    <property type="term" value="F:transferase activity"/>
    <property type="evidence" value="ECO:0007669"/>
    <property type="project" value="UniProtKB-KW"/>
</dbReference>
<dbReference type="EMBL" id="KE721326">
    <property type="protein sequence ID" value="ERF70334.1"/>
    <property type="molecule type" value="Genomic_DNA"/>
</dbReference>
<dbReference type="OrthoDB" id="329835at2759"/>
<feature type="domain" description="Enoyl reductase (ER)" evidence="2">
    <location>
        <begin position="530"/>
        <end position="750"/>
    </location>
</feature>
<dbReference type="SUPFAM" id="SSF51735">
    <property type="entry name" value="NAD(P)-binding Rossmann-fold domains"/>
    <property type="match status" value="1"/>
</dbReference>
<dbReference type="PANTHER" id="PTHR45681">
    <property type="entry name" value="POLYKETIDE SYNTHASE 44-RELATED"/>
    <property type="match status" value="1"/>
</dbReference>
<dbReference type="InterPro" id="IPR013154">
    <property type="entry name" value="ADH-like_N"/>
</dbReference>
<evidence type="ECO:0000256" key="1">
    <source>
        <dbReference type="ARBA" id="ARBA00022679"/>
    </source>
</evidence>
<proteinExistence type="predicted"/>
<dbReference type="SMART" id="SM00829">
    <property type="entry name" value="PKS_ER"/>
    <property type="match status" value="1"/>
</dbReference>
<dbReference type="AlphaFoldDB" id="U1HMT0"/>
<dbReference type="SUPFAM" id="SSF50129">
    <property type="entry name" value="GroES-like"/>
    <property type="match status" value="1"/>
</dbReference>
<organism evidence="3 4">
    <name type="scientific">Endocarpon pusillum (strain Z07020 / HMAS-L-300199)</name>
    <name type="common">Lichen-forming fungus</name>
    <dbReference type="NCBI Taxonomy" id="1263415"/>
    <lineage>
        <taxon>Eukaryota</taxon>
        <taxon>Fungi</taxon>
        <taxon>Dikarya</taxon>
        <taxon>Ascomycota</taxon>
        <taxon>Pezizomycotina</taxon>
        <taxon>Eurotiomycetes</taxon>
        <taxon>Chaetothyriomycetidae</taxon>
        <taxon>Verrucariales</taxon>
        <taxon>Verrucariaceae</taxon>
        <taxon>Endocarpon</taxon>
    </lineage>
</organism>